<feature type="domain" description="Peptidase S26" evidence="4">
    <location>
        <begin position="6"/>
        <end position="163"/>
    </location>
</feature>
<dbReference type="Gene3D" id="2.10.109.10">
    <property type="entry name" value="Umud Fragment, subunit A"/>
    <property type="match status" value="1"/>
</dbReference>
<dbReference type="PANTHER" id="PTHR43390:SF1">
    <property type="entry name" value="CHLOROPLAST PROCESSING PEPTIDASE"/>
    <property type="match status" value="1"/>
</dbReference>
<dbReference type="PANTHER" id="PTHR43390">
    <property type="entry name" value="SIGNAL PEPTIDASE I"/>
    <property type="match status" value="1"/>
</dbReference>
<keyword evidence="3" id="KW-0812">Transmembrane</keyword>
<organism evidence="5 6">
    <name type="scientific">Staphylococcus succinus</name>
    <dbReference type="NCBI Taxonomy" id="61015"/>
    <lineage>
        <taxon>Bacteria</taxon>
        <taxon>Bacillati</taxon>
        <taxon>Bacillota</taxon>
        <taxon>Bacilli</taxon>
        <taxon>Bacillales</taxon>
        <taxon>Staphylococcaceae</taxon>
        <taxon>Staphylococcus</taxon>
    </lineage>
</organism>
<evidence type="ECO:0000259" key="4">
    <source>
        <dbReference type="Pfam" id="PF10502"/>
    </source>
</evidence>
<evidence type="ECO:0000256" key="2">
    <source>
        <dbReference type="ARBA" id="ARBA00009370"/>
    </source>
</evidence>
<reference evidence="5 6" key="1">
    <citation type="journal article" date="2016" name="Front. Microbiol.">
        <title>Comprehensive Phylogenetic Analysis of Bovine Non-aureus Staphylococci Species Based on Whole-Genome Sequencing.</title>
        <authorList>
            <person name="Naushad S."/>
            <person name="Barkema H.W."/>
            <person name="Luby C."/>
            <person name="Condas L.A."/>
            <person name="Nobrega D.B."/>
            <person name="Carson D.A."/>
            <person name="De Buck J."/>
        </authorList>
    </citation>
    <scope>NUCLEOTIDE SEQUENCE [LARGE SCALE GENOMIC DNA]</scope>
    <source>
        <strain evidence="5 6">SNUC 1084</strain>
    </source>
</reference>
<evidence type="ECO:0000313" key="5">
    <source>
        <dbReference type="EMBL" id="PTI68243.1"/>
    </source>
</evidence>
<comment type="subcellular location">
    <subcellularLocation>
        <location evidence="1">Cell membrane</location>
        <topology evidence="1">Single-pass type II membrane protein</topology>
    </subcellularLocation>
    <subcellularLocation>
        <location evidence="3">Membrane</location>
        <topology evidence="3">Single-pass type II membrane protein</topology>
    </subcellularLocation>
</comment>
<protein>
    <recommendedName>
        <fullName evidence="3">Signal peptidase I</fullName>
        <ecNumber evidence="3">3.4.21.89</ecNumber>
    </recommendedName>
</protein>
<keyword evidence="6" id="KW-1185">Reference proteome</keyword>
<dbReference type="InterPro" id="IPR000223">
    <property type="entry name" value="Pept_S26A_signal_pept_1"/>
</dbReference>
<dbReference type="Pfam" id="PF10502">
    <property type="entry name" value="Peptidase_S26"/>
    <property type="match status" value="1"/>
</dbReference>
<dbReference type="CDD" id="cd06530">
    <property type="entry name" value="S26_SPase_I"/>
    <property type="match status" value="1"/>
</dbReference>
<comment type="similarity">
    <text evidence="2 3">Belongs to the peptidase S26 family.</text>
</comment>
<keyword evidence="3" id="KW-0378">Hydrolase</keyword>
<dbReference type="SUPFAM" id="SSF51306">
    <property type="entry name" value="LexA/Signal peptidase"/>
    <property type="match status" value="1"/>
</dbReference>
<comment type="caution">
    <text evidence="5">The sequence shown here is derived from an EMBL/GenBank/DDBJ whole genome shotgun (WGS) entry which is preliminary data.</text>
</comment>
<keyword evidence="3" id="KW-0472">Membrane</keyword>
<name>A0ABX5ILW9_9STAP</name>
<keyword evidence="3" id="KW-0645">Protease</keyword>
<accession>A0ABX5ILW9</accession>
<dbReference type="Proteomes" id="UP000240859">
    <property type="component" value="Unassembled WGS sequence"/>
</dbReference>
<dbReference type="NCBIfam" id="TIGR02227">
    <property type="entry name" value="sigpep_I_bact"/>
    <property type="match status" value="1"/>
</dbReference>
<evidence type="ECO:0000313" key="6">
    <source>
        <dbReference type="Proteomes" id="UP000240859"/>
    </source>
</evidence>
<evidence type="ECO:0000256" key="1">
    <source>
        <dbReference type="ARBA" id="ARBA00004401"/>
    </source>
</evidence>
<feature type="transmembrane region" description="Helical" evidence="3">
    <location>
        <begin position="7"/>
        <end position="31"/>
    </location>
</feature>
<evidence type="ECO:0000256" key="3">
    <source>
        <dbReference type="RuleBase" id="RU362042"/>
    </source>
</evidence>
<dbReference type="EC" id="3.4.21.89" evidence="3"/>
<sequence>MRSILKHLISIIIAIIIVLLIQAFIVTGTVIKNDAMEPSLKLGDRVIINKVKTTFNLLDNNDIIMYRDGNDIKVSRIIGKPGQSIAYKNGTLYRDDRQVDEPYVNNESITNLSLRNLKHSEEDIIPPNAYFVLNDQRKHEDDSRTFGFIQRNDIIGDVSLRYYPFKKFTMNFN</sequence>
<dbReference type="EMBL" id="PZFR01000066">
    <property type="protein sequence ID" value="PTI68243.1"/>
    <property type="molecule type" value="Genomic_DNA"/>
</dbReference>
<proteinExistence type="inferred from homology"/>
<comment type="catalytic activity">
    <reaction evidence="3">
        <text>Cleavage of hydrophobic, N-terminal signal or leader sequences from secreted and periplasmic proteins.</text>
        <dbReference type="EC" id="3.4.21.89"/>
    </reaction>
</comment>
<keyword evidence="3" id="KW-1133">Transmembrane helix</keyword>
<dbReference type="InterPro" id="IPR036286">
    <property type="entry name" value="LexA/Signal_pep-like_sf"/>
</dbReference>
<dbReference type="RefSeq" id="WP_107601108.1">
    <property type="nucleotide sequence ID" value="NZ_PZFR01000066.1"/>
</dbReference>
<dbReference type="PRINTS" id="PR00727">
    <property type="entry name" value="LEADERPTASE"/>
</dbReference>
<gene>
    <name evidence="5" type="primary">lepB</name>
    <name evidence="5" type="ORF">BU057_09695</name>
</gene>
<dbReference type="InterPro" id="IPR019533">
    <property type="entry name" value="Peptidase_S26"/>
</dbReference>